<dbReference type="Proteomes" id="UP000315750">
    <property type="component" value="Chromosome"/>
</dbReference>
<reference evidence="1 2" key="1">
    <citation type="submission" date="2019-02" db="EMBL/GenBank/DDBJ databases">
        <title>Deep-cultivation of Planctomycetes and their phenomic and genomic characterization uncovers novel biology.</title>
        <authorList>
            <person name="Wiegand S."/>
            <person name="Jogler M."/>
            <person name="Boedeker C."/>
            <person name="Pinto D."/>
            <person name="Vollmers J."/>
            <person name="Rivas-Marin E."/>
            <person name="Kohn T."/>
            <person name="Peeters S.H."/>
            <person name="Heuer A."/>
            <person name="Rast P."/>
            <person name="Oberbeckmann S."/>
            <person name="Bunk B."/>
            <person name="Jeske O."/>
            <person name="Meyerdierks A."/>
            <person name="Storesund J.E."/>
            <person name="Kallscheuer N."/>
            <person name="Luecker S."/>
            <person name="Lage O.M."/>
            <person name="Pohl T."/>
            <person name="Merkel B.J."/>
            <person name="Hornburger P."/>
            <person name="Mueller R.-W."/>
            <person name="Bruemmer F."/>
            <person name="Labrenz M."/>
            <person name="Spormann A.M."/>
            <person name="Op den Camp H."/>
            <person name="Overmann J."/>
            <person name="Amann R."/>
            <person name="Jetten M.S.M."/>
            <person name="Mascher T."/>
            <person name="Medema M.H."/>
            <person name="Devos D.P."/>
            <person name="Kaster A.-K."/>
            <person name="Ovreas L."/>
            <person name="Rohde M."/>
            <person name="Galperin M.Y."/>
            <person name="Jogler C."/>
        </authorList>
    </citation>
    <scope>NUCLEOTIDE SEQUENCE [LARGE SCALE GENOMIC DNA]</scope>
    <source>
        <strain evidence="1 2">Pan181</strain>
    </source>
</reference>
<dbReference type="AlphaFoldDB" id="A0A518ATN3"/>
<organism evidence="1 2">
    <name type="scientific">Aeoliella mucimassa</name>
    <dbReference type="NCBI Taxonomy" id="2527972"/>
    <lineage>
        <taxon>Bacteria</taxon>
        <taxon>Pseudomonadati</taxon>
        <taxon>Planctomycetota</taxon>
        <taxon>Planctomycetia</taxon>
        <taxon>Pirellulales</taxon>
        <taxon>Lacipirellulaceae</taxon>
        <taxon>Aeoliella</taxon>
    </lineage>
</organism>
<accession>A0A518ATN3</accession>
<dbReference type="EMBL" id="CP036278">
    <property type="protein sequence ID" value="QDU58088.1"/>
    <property type="molecule type" value="Genomic_DNA"/>
</dbReference>
<sequence>MVESGADETMGIAEFNIRLSGLDAAGIDGGSITYTPPVLGGINEEYKYVGFVNINSSSVNSDRFGAGGIQQALVSNEALPIFNIGESQVYVPLLDTPLQPDDVVVQSGAYLGAFIFPDIAEVTIQNFSLSIRLFPNDYPNAPLQEADSIYYCFDCGWFPTPKLSAMAVDTELNSLLLDAITEDTDGSILLTDALRVTNNGTQSYSFEELGDISSSVLLSDDLLALGFTGTVLPGSSNDTFSLALEGPFDSLGPDRPFAGSVDFDSIFGGSDTIGFSVSVPEPSALGTATLALVFLTLSYRSSRR</sequence>
<evidence type="ECO:0000313" key="1">
    <source>
        <dbReference type="EMBL" id="QDU58088.1"/>
    </source>
</evidence>
<keyword evidence="2" id="KW-1185">Reference proteome</keyword>
<dbReference type="KEGG" id="amuc:Pan181_43140"/>
<name>A0A518ATN3_9BACT</name>
<evidence type="ECO:0008006" key="3">
    <source>
        <dbReference type="Google" id="ProtNLM"/>
    </source>
</evidence>
<protein>
    <recommendedName>
        <fullName evidence="3">PEP-CTERM protein-sorting domain-containing protein</fullName>
    </recommendedName>
</protein>
<evidence type="ECO:0000313" key="2">
    <source>
        <dbReference type="Proteomes" id="UP000315750"/>
    </source>
</evidence>
<gene>
    <name evidence="1" type="ORF">Pan181_43140</name>
</gene>
<proteinExistence type="predicted"/>